<organism evidence="1 2">
    <name type="scientific">Sedimenticola thiotaurini</name>
    <dbReference type="NCBI Taxonomy" id="1543721"/>
    <lineage>
        <taxon>Bacteria</taxon>
        <taxon>Pseudomonadati</taxon>
        <taxon>Pseudomonadota</taxon>
        <taxon>Gammaproteobacteria</taxon>
        <taxon>Chromatiales</taxon>
        <taxon>Sedimenticolaceae</taxon>
        <taxon>Sedimenticola</taxon>
    </lineage>
</organism>
<dbReference type="GO" id="GO:0016740">
    <property type="term" value="F:transferase activity"/>
    <property type="evidence" value="ECO:0007669"/>
    <property type="project" value="UniProtKB-KW"/>
</dbReference>
<dbReference type="SUPFAM" id="SSF53448">
    <property type="entry name" value="Nucleotide-diphospho-sugar transferases"/>
    <property type="match status" value="1"/>
</dbReference>
<dbReference type="PANTHER" id="PTHR36529:SF1">
    <property type="entry name" value="GLYCOSYLTRANSFERASE"/>
    <property type="match status" value="1"/>
</dbReference>
<dbReference type="AlphaFoldDB" id="A0A558D9F5"/>
<sequence>MRFPDSRILLFAKAPEPGQVKTRLLPALGEQQAAELYAELLSGVIDRMGCDIAPLQLWCTPTAQHPFFQQIAEKRWVSLYRQQGGDLGQRMEHAARQVLAEATSVLLIGGDCPVLDGRYLRRALEWLDGGGDAVLGPAEDGGYVLLGLRQVTSDLFENIPWGTGSVCDITRQRLDALKWQWHELEPLWDVDREEDLERYLQLAGKQ</sequence>
<dbReference type="Pfam" id="PF09837">
    <property type="entry name" value="DUF2064"/>
    <property type="match status" value="1"/>
</dbReference>
<dbReference type="NCBIfam" id="TIGR04282">
    <property type="entry name" value="glyco_like_cofC"/>
    <property type="match status" value="1"/>
</dbReference>
<protein>
    <submittedName>
        <fullName evidence="1">Glycosyltransferase</fullName>
    </submittedName>
</protein>
<dbReference type="InterPro" id="IPR029044">
    <property type="entry name" value="Nucleotide-diphossugar_trans"/>
</dbReference>
<evidence type="ECO:0000313" key="2">
    <source>
        <dbReference type="Proteomes" id="UP000317355"/>
    </source>
</evidence>
<comment type="caution">
    <text evidence="1">The sequence shown here is derived from an EMBL/GenBank/DDBJ whole genome shotgun (WGS) entry which is preliminary data.</text>
</comment>
<name>A0A558D9F5_9GAMM</name>
<gene>
    <name evidence="1" type="ORF">FHK82_05580</name>
</gene>
<keyword evidence="1" id="KW-0808">Transferase</keyword>
<evidence type="ECO:0000313" key="1">
    <source>
        <dbReference type="EMBL" id="TVT57649.1"/>
    </source>
</evidence>
<proteinExistence type="predicted"/>
<dbReference type="EMBL" id="VMRY01000012">
    <property type="protein sequence ID" value="TVT57649.1"/>
    <property type="molecule type" value="Genomic_DNA"/>
</dbReference>
<dbReference type="Proteomes" id="UP000317355">
    <property type="component" value="Unassembled WGS sequence"/>
</dbReference>
<dbReference type="Gene3D" id="3.90.550.10">
    <property type="entry name" value="Spore Coat Polysaccharide Biosynthesis Protein SpsA, Chain A"/>
    <property type="match status" value="1"/>
</dbReference>
<dbReference type="InterPro" id="IPR018641">
    <property type="entry name" value="Trfase_1_rSAM/seldom-assoc"/>
</dbReference>
<reference evidence="1 2" key="1">
    <citation type="submission" date="2019-07" db="EMBL/GenBank/DDBJ databases">
        <title>The pathways for chlorine oxyanion respiration interact through the shared metabolite chlorate.</title>
        <authorList>
            <person name="Barnum T.P."/>
            <person name="Cheng Y."/>
            <person name="Hill K.A."/>
            <person name="Lucas L.N."/>
            <person name="Carlson H.K."/>
            <person name="Coates J.D."/>
        </authorList>
    </citation>
    <scope>NUCLEOTIDE SEQUENCE [LARGE SCALE GENOMIC DNA]</scope>
    <source>
        <strain evidence="1">BK-3</strain>
    </source>
</reference>
<dbReference type="PANTHER" id="PTHR36529">
    <property type="entry name" value="SLL1095 PROTEIN"/>
    <property type="match status" value="1"/>
</dbReference>
<accession>A0A558D9F5</accession>